<name>A0A9K3E0A2_HELAN</name>
<sequence length="110" mass="13088">MGAFEDPDIIHVDDSVDPDIEFMERRIEDLEKSMKRRNDKQLKIELKVCLKVKTWLESEKDIRLGDWKAAEIEILNTFQLLTAKPVVYLVNMNEKDYQRKKNKFLPKIHA</sequence>
<dbReference type="InterPro" id="IPR027417">
    <property type="entry name" value="P-loop_NTPase"/>
</dbReference>
<evidence type="ECO:0000313" key="4">
    <source>
        <dbReference type="Proteomes" id="UP000215914"/>
    </source>
</evidence>
<dbReference type="Gene3D" id="1.10.150.300">
    <property type="entry name" value="TGS-like domain"/>
    <property type="match status" value="1"/>
</dbReference>
<evidence type="ECO:0000313" key="3">
    <source>
        <dbReference type="EMBL" id="KAF5764699.1"/>
    </source>
</evidence>
<evidence type="ECO:0000256" key="2">
    <source>
        <dbReference type="ARBA" id="ARBA00022840"/>
    </source>
</evidence>
<dbReference type="Proteomes" id="UP000215914">
    <property type="component" value="Unassembled WGS sequence"/>
</dbReference>
<protein>
    <submittedName>
        <fullName evidence="3">TGS-like domain superfamily, P-loop containing nucleoside triphosphate hydrolase</fullName>
    </submittedName>
</protein>
<keyword evidence="3" id="KW-0378">Hydrolase</keyword>
<dbReference type="FunFam" id="1.10.150.300:FF:000001">
    <property type="entry name" value="Ribosome-binding ATPase YchF"/>
    <property type="match status" value="1"/>
</dbReference>
<dbReference type="GO" id="GO:0005524">
    <property type="term" value="F:ATP binding"/>
    <property type="evidence" value="ECO:0007669"/>
    <property type="project" value="UniProtKB-KW"/>
</dbReference>
<evidence type="ECO:0000256" key="1">
    <source>
        <dbReference type="ARBA" id="ARBA00022741"/>
    </source>
</evidence>
<keyword evidence="1" id="KW-0547">Nucleotide-binding</keyword>
<dbReference type="OrthoDB" id="424823at2759"/>
<keyword evidence="4" id="KW-1185">Reference proteome</keyword>
<accession>A0A9K3E0A2</accession>
<organism evidence="3 4">
    <name type="scientific">Helianthus annuus</name>
    <name type="common">Common sunflower</name>
    <dbReference type="NCBI Taxonomy" id="4232"/>
    <lineage>
        <taxon>Eukaryota</taxon>
        <taxon>Viridiplantae</taxon>
        <taxon>Streptophyta</taxon>
        <taxon>Embryophyta</taxon>
        <taxon>Tracheophyta</taxon>
        <taxon>Spermatophyta</taxon>
        <taxon>Magnoliopsida</taxon>
        <taxon>eudicotyledons</taxon>
        <taxon>Gunneridae</taxon>
        <taxon>Pentapetalae</taxon>
        <taxon>asterids</taxon>
        <taxon>campanulids</taxon>
        <taxon>Asterales</taxon>
        <taxon>Asteraceae</taxon>
        <taxon>Asteroideae</taxon>
        <taxon>Heliantheae alliance</taxon>
        <taxon>Heliantheae</taxon>
        <taxon>Helianthus</taxon>
    </lineage>
</organism>
<dbReference type="GO" id="GO:0016787">
    <property type="term" value="F:hydrolase activity"/>
    <property type="evidence" value="ECO:0007669"/>
    <property type="project" value="UniProtKB-KW"/>
</dbReference>
<keyword evidence="2" id="KW-0067">ATP-binding</keyword>
<dbReference type="SUPFAM" id="SSF52540">
    <property type="entry name" value="P-loop containing nucleoside triphosphate hydrolases"/>
    <property type="match status" value="1"/>
</dbReference>
<reference evidence="3" key="2">
    <citation type="submission" date="2020-06" db="EMBL/GenBank/DDBJ databases">
        <title>Helianthus annuus Genome sequencing and assembly Release 2.</title>
        <authorList>
            <person name="Gouzy J."/>
            <person name="Langlade N."/>
            <person name="Munos S."/>
        </authorList>
    </citation>
    <scope>NUCLEOTIDE SEQUENCE</scope>
    <source>
        <tissue evidence="3">Leaves</tissue>
    </source>
</reference>
<comment type="caution">
    <text evidence="3">The sequence shown here is derived from an EMBL/GenBank/DDBJ whole genome shotgun (WGS) entry which is preliminary data.</text>
</comment>
<dbReference type="Gramene" id="mRNA:HanXRQr2_Chr15g0695081">
    <property type="protein sequence ID" value="mRNA:HanXRQr2_Chr15g0695081"/>
    <property type="gene ID" value="HanXRQr2_Chr15g0695081"/>
</dbReference>
<dbReference type="EMBL" id="MNCJ02000330">
    <property type="protein sequence ID" value="KAF5764699.1"/>
    <property type="molecule type" value="Genomic_DNA"/>
</dbReference>
<dbReference type="InterPro" id="IPR023192">
    <property type="entry name" value="TGS-like_dom_sf"/>
</dbReference>
<dbReference type="PANTHER" id="PTHR23305">
    <property type="entry name" value="OBG GTPASE FAMILY"/>
    <property type="match status" value="1"/>
</dbReference>
<proteinExistence type="predicted"/>
<reference evidence="3" key="1">
    <citation type="journal article" date="2017" name="Nature">
        <title>The sunflower genome provides insights into oil metabolism, flowering and Asterid evolution.</title>
        <authorList>
            <person name="Badouin H."/>
            <person name="Gouzy J."/>
            <person name="Grassa C.J."/>
            <person name="Murat F."/>
            <person name="Staton S.E."/>
            <person name="Cottret L."/>
            <person name="Lelandais-Briere C."/>
            <person name="Owens G.L."/>
            <person name="Carrere S."/>
            <person name="Mayjonade B."/>
            <person name="Legrand L."/>
            <person name="Gill N."/>
            <person name="Kane N.C."/>
            <person name="Bowers J.E."/>
            <person name="Hubner S."/>
            <person name="Bellec A."/>
            <person name="Berard A."/>
            <person name="Berges H."/>
            <person name="Blanchet N."/>
            <person name="Boniface M.C."/>
            <person name="Brunel D."/>
            <person name="Catrice O."/>
            <person name="Chaidir N."/>
            <person name="Claudel C."/>
            <person name="Donnadieu C."/>
            <person name="Faraut T."/>
            <person name="Fievet G."/>
            <person name="Helmstetter N."/>
            <person name="King M."/>
            <person name="Knapp S.J."/>
            <person name="Lai Z."/>
            <person name="Le Paslier M.C."/>
            <person name="Lippi Y."/>
            <person name="Lorenzon L."/>
            <person name="Mandel J.R."/>
            <person name="Marage G."/>
            <person name="Marchand G."/>
            <person name="Marquand E."/>
            <person name="Bret-Mestries E."/>
            <person name="Morien E."/>
            <person name="Nambeesan S."/>
            <person name="Nguyen T."/>
            <person name="Pegot-Espagnet P."/>
            <person name="Pouilly N."/>
            <person name="Raftis F."/>
            <person name="Sallet E."/>
            <person name="Schiex T."/>
            <person name="Thomas J."/>
            <person name="Vandecasteele C."/>
            <person name="Vares D."/>
            <person name="Vear F."/>
            <person name="Vautrin S."/>
            <person name="Crespi M."/>
            <person name="Mangin B."/>
            <person name="Burke J.M."/>
            <person name="Salse J."/>
            <person name="Munos S."/>
            <person name="Vincourt P."/>
            <person name="Rieseberg L.H."/>
            <person name="Langlade N.B."/>
        </authorList>
    </citation>
    <scope>NUCLEOTIDE SEQUENCE</scope>
    <source>
        <tissue evidence="3">Leaves</tissue>
    </source>
</reference>
<gene>
    <name evidence="3" type="ORF">HanXRQr2_Chr15g0695081</name>
</gene>
<dbReference type="AlphaFoldDB" id="A0A9K3E0A2"/>
<dbReference type="PANTHER" id="PTHR23305:SF11">
    <property type="entry name" value="OBG-LIKE ATPASE 1"/>
    <property type="match status" value="1"/>
</dbReference>